<dbReference type="CDD" id="cd00211">
    <property type="entry name" value="PTS_IIA_fru"/>
    <property type="match status" value="1"/>
</dbReference>
<dbReference type="PANTHER" id="PTHR30181">
    <property type="entry name" value="MANNITOL PERMEASE IIC COMPONENT"/>
    <property type="match status" value="1"/>
</dbReference>
<accession>A0A7W8FXI9</accession>
<organism evidence="13 14">
    <name type="scientific">Catenisphaera adipataccumulans</name>
    <dbReference type="NCBI Taxonomy" id="700500"/>
    <lineage>
        <taxon>Bacteria</taxon>
        <taxon>Bacillati</taxon>
        <taxon>Bacillota</taxon>
        <taxon>Erysipelotrichia</taxon>
        <taxon>Erysipelotrichales</taxon>
        <taxon>Erysipelotrichaceae</taxon>
        <taxon>Catenisphaera</taxon>
    </lineage>
</organism>
<feature type="domain" description="PTS EIIA type-2" evidence="12">
    <location>
        <begin position="8"/>
        <end position="145"/>
    </location>
</feature>
<dbReference type="InterPro" id="IPR016152">
    <property type="entry name" value="PTrfase/Anion_transptr"/>
</dbReference>
<evidence type="ECO:0000256" key="4">
    <source>
        <dbReference type="ARBA" id="ARBA00022553"/>
    </source>
</evidence>
<name>A0A7W8FXI9_9FIRM</name>
<evidence type="ECO:0000256" key="10">
    <source>
        <dbReference type="ARBA" id="ARBA00030956"/>
    </source>
</evidence>
<dbReference type="Proteomes" id="UP000539953">
    <property type="component" value="Unassembled WGS sequence"/>
</dbReference>
<dbReference type="AlphaFoldDB" id="A0A7W8FXI9"/>
<evidence type="ECO:0000256" key="5">
    <source>
        <dbReference type="ARBA" id="ARBA00022597"/>
    </source>
</evidence>
<dbReference type="EMBL" id="JACHHK010000008">
    <property type="protein sequence ID" value="MBB5183790.1"/>
    <property type="molecule type" value="Genomic_DNA"/>
</dbReference>
<keyword evidence="14" id="KW-1185">Reference proteome</keyword>
<dbReference type="GO" id="GO:0009401">
    <property type="term" value="P:phosphoenolpyruvate-dependent sugar phosphotransferase system"/>
    <property type="evidence" value="ECO:0007669"/>
    <property type="project" value="UniProtKB-KW"/>
</dbReference>
<dbReference type="GO" id="GO:0090563">
    <property type="term" value="F:protein-phosphocysteine-sugar phosphotransferase activity"/>
    <property type="evidence" value="ECO:0007669"/>
    <property type="project" value="TreeGrafter"/>
</dbReference>
<evidence type="ECO:0000313" key="13">
    <source>
        <dbReference type="EMBL" id="MBB5183790.1"/>
    </source>
</evidence>
<dbReference type="GO" id="GO:0016301">
    <property type="term" value="F:kinase activity"/>
    <property type="evidence" value="ECO:0007669"/>
    <property type="project" value="UniProtKB-KW"/>
</dbReference>
<keyword evidence="4" id="KW-0597">Phosphoprotein</keyword>
<sequence length="145" mass="16303">MLFHKKKRILTKDNIITDCPVTTSDDAILQMGNLLKNSGYITDGYIQGMLERDHNLSVYIGNDIAIPHGEIEYFDSILYTGIGVMIYPEGLDWHGNKARVVIGIAAKGDEHMPILSHIAETLYDMEIVEKIVHGSVDEIYDILKI</sequence>
<evidence type="ECO:0000256" key="9">
    <source>
        <dbReference type="ARBA" id="ARBA00029908"/>
    </source>
</evidence>
<protein>
    <recommendedName>
        <fullName evidence="2">Mannitol-specific phosphotransferase enzyme IIA component</fullName>
    </recommendedName>
    <alternativeName>
        <fullName evidence="10">EIIA</fullName>
    </alternativeName>
    <alternativeName>
        <fullName evidence="11">EIII</fullName>
    </alternativeName>
    <alternativeName>
        <fullName evidence="9">PTS system mannitol-specific EIIA component</fullName>
    </alternativeName>
</protein>
<dbReference type="RefSeq" id="WP_183329084.1">
    <property type="nucleotide sequence ID" value="NZ_JACHHK010000008.1"/>
</dbReference>
<keyword evidence="8" id="KW-0418">Kinase</keyword>
<evidence type="ECO:0000256" key="7">
    <source>
        <dbReference type="ARBA" id="ARBA00022683"/>
    </source>
</evidence>
<comment type="caution">
    <text evidence="13">The sequence shown here is derived from an EMBL/GenBank/DDBJ whole genome shotgun (WGS) entry which is preliminary data.</text>
</comment>
<dbReference type="Gene3D" id="3.40.930.10">
    <property type="entry name" value="Mannitol-specific EII, Chain A"/>
    <property type="match status" value="1"/>
</dbReference>
<dbReference type="PROSITE" id="PS00372">
    <property type="entry name" value="PTS_EIIA_TYPE_2_HIS"/>
    <property type="match status" value="1"/>
</dbReference>
<dbReference type="InterPro" id="IPR002178">
    <property type="entry name" value="PTS_EIIA_type-2_dom"/>
</dbReference>
<reference evidence="13 14" key="1">
    <citation type="submission" date="2020-08" db="EMBL/GenBank/DDBJ databases">
        <title>Genomic Encyclopedia of Type Strains, Phase IV (KMG-IV): sequencing the most valuable type-strain genomes for metagenomic binning, comparative biology and taxonomic classification.</title>
        <authorList>
            <person name="Goeker M."/>
        </authorList>
    </citation>
    <scope>NUCLEOTIDE SEQUENCE [LARGE SCALE GENOMIC DNA]</scope>
    <source>
        <strain evidence="13 14">DSM 25799</strain>
    </source>
</reference>
<evidence type="ECO:0000313" key="14">
    <source>
        <dbReference type="Proteomes" id="UP000539953"/>
    </source>
</evidence>
<evidence type="ECO:0000256" key="2">
    <source>
        <dbReference type="ARBA" id="ARBA00014783"/>
    </source>
</evidence>
<proteinExistence type="predicted"/>
<keyword evidence="3" id="KW-0813">Transport</keyword>
<dbReference type="Pfam" id="PF00359">
    <property type="entry name" value="PTS_EIIA_2"/>
    <property type="match status" value="1"/>
</dbReference>
<dbReference type="SUPFAM" id="SSF55804">
    <property type="entry name" value="Phoshotransferase/anion transport protein"/>
    <property type="match status" value="1"/>
</dbReference>
<dbReference type="InterPro" id="IPR050893">
    <property type="entry name" value="Sugar_PTS"/>
</dbReference>
<dbReference type="PANTHER" id="PTHR30181:SF2">
    <property type="entry name" value="PTS SYSTEM MANNITOL-SPECIFIC EIICBA COMPONENT"/>
    <property type="match status" value="1"/>
</dbReference>
<gene>
    <name evidence="13" type="ORF">HNQ47_001831</name>
</gene>
<keyword evidence="7" id="KW-0598">Phosphotransferase system</keyword>
<comment type="function">
    <text evidence="1">The phosphoenolpyruvate-dependent sugar phosphotransferase system (sugar PTS), a major carbohydrate active transport system, catalyzes the phosphorylation of incoming sugar substrates concomitantly with their translocation across the cell membrane. The enzyme II CmtAB PTS system is involved in D-mannitol transport.</text>
</comment>
<evidence type="ECO:0000256" key="6">
    <source>
        <dbReference type="ARBA" id="ARBA00022679"/>
    </source>
</evidence>
<dbReference type="PROSITE" id="PS51094">
    <property type="entry name" value="PTS_EIIA_TYPE_2"/>
    <property type="match status" value="1"/>
</dbReference>
<evidence type="ECO:0000256" key="1">
    <source>
        <dbReference type="ARBA" id="ARBA00002434"/>
    </source>
</evidence>
<evidence type="ECO:0000259" key="12">
    <source>
        <dbReference type="PROSITE" id="PS51094"/>
    </source>
</evidence>
<evidence type="ECO:0000256" key="8">
    <source>
        <dbReference type="ARBA" id="ARBA00022777"/>
    </source>
</evidence>
<keyword evidence="6 13" id="KW-0808">Transferase</keyword>
<evidence type="ECO:0000256" key="3">
    <source>
        <dbReference type="ARBA" id="ARBA00022448"/>
    </source>
</evidence>
<evidence type="ECO:0000256" key="11">
    <source>
        <dbReference type="ARBA" id="ARBA00030962"/>
    </source>
</evidence>
<keyword evidence="5" id="KW-0762">Sugar transport</keyword>
<dbReference type="GO" id="GO:0005886">
    <property type="term" value="C:plasma membrane"/>
    <property type="evidence" value="ECO:0007669"/>
    <property type="project" value="TreeGrafter"/>
</dbReference>